<dbReference type="GeneID" id="36547761"/>
<reference evidence="9" key="1">
    <citation type="submission" date="2016-12" db="EMBL/GenBank/DDBJ databases">
        <title>The genomes of Aspergillus section Nigri reveals drivers in fungal speciation.</title>
        <authorList>
            <consortium name="DOE Joint Genome Institute"/>
            <person name="Vesth T.C."/>
            <person name="Nybo J."/>
            <person name="Theobald S."/>
            <person name="Brandl J."/>
            <person name="Frisvad J.C."/>
            <person name="Nielsen K.F."/>
            <person name="Lyhne E.K."/>
            <person name="Kogle M.E."/>
            <person name="Kuo A."/>
            <person name="Riley R."/>
            <person name="Clum A."/>
            <person name="Nolan M."/>
            <person name="Lipzen A."/>
            <person name="Salamov A."/>
            <person name="Henrissat B."/>
            <person name="Wiebenga A."/>
            <person name="De vries R.P."/>
            <person name="Grigoriev I.V."/>
            <person name="Mortensen U.H."/>
            <person name="Andersen M.R."/>
            <person name="Baker S.E."/>
        </authorList>
    </citation>
    <scope>NUCLEOTIDE SEQUENCE</scope>
    <source>
        <strain evidence="9">IBT 28561</strain>
    </source>
</reference>
<dbReference type="EMBL" id="MSFM01000007">
    <property type="protein sequence ID" value="PKY03485.1"/>
    <property type="molecule type" value="Genomic_DNA"/>
</dbReference>
<accession>A0A2I1D0T4</accession>
<dbReference type="GO" id="GO:0005840">
    <property type="term" value="C:ribosome"/>
    <property type="evidence" value="ECO:0007669"/>
    <property type="project" value="UniProtKB-KW"/>
</dbReference>
<evidence type="ECO:0000256" key="1">
    <source>
        <dbReference type="ARBA" id="ARBA00004173"/>
    </source>
</evidence>
<dbReference type="RefSeq" id="XP_024692079.1">
    <property type="nucleotide sequence ID" value="XM_024840237.1"/>
</dbReference>
<comment type="similarity">
    <text evidence="2">Belongs to the mitochondrion-specific ribosomal protein mL67 family.</text>
</comment>
<dbReference type="GO" id="GO:0003697">
    <property type="term" value="F:single-stranded DNA binding"/>
    <property type="evidence" value="ECO:0007669"/>
    <property type="project" value="InterPro"/>
</dbReference>
<evidence type="ECO:0000256" key="3">
    <source>
        <dbReference type="ARBA" id="ARBA00022980"/>
    </source>
</evidence>
<comment type="subcellular location">
    <subcellularLocation>
        <location evidence="1">Mitochondrion</location>
    </subcellularLocation>
</comment>
<dbReference type="OrthoDB" id="5333655at2759"/>
<dbReference type="VEuPathDB" id="FungiDB:P168DRAFT_318948"/>
<organism evidence="9 10">
    <name type="scientific">Aspergillus campestris (strain IBT 28561)</name>
    <dbReference type="NCBI Taxonomy" id="1392248"/>
    <lineage>
        <taxon>Eukaryota</taxon>
        <taxon>Fungi</taxon>
        <taxon>Dikarya</taxon>
        <taxon>Ascomycota</taxon>
        <taxon>Pezizomycotina</taxon>
        <taxon>Eurotiomycetes</taxon>
        <taxon>Eurotiomycetidae</taxon>
        <taxon>Eurotiales</taxon>
        <taxon>Aspergillaceae</taxon>
        <taxon>Aspergillus</taxon>
        <taxon>Aspergillus subgen. Circumdati</taxon>
    </lineage>
</organism>
<sequence length="354" mass="40499">MASAPKSSIQKILDPTKIGTWNVVRRPPVENHSLIQGRSREQNSNAFKLHQFKEGVRLRKAVNAITHGKNIFVYHNMRTNQVVYSLTRYLEKHNVLRQLVYHGKKTVPASLRKDMWVPYYSVHFNDAQVGLRAYHLLREFSLQRQLAPPRDMITISDQWLAQRRPRDPEAAKEFDDKYADKVGWLMEKKHRARALMDQKATSVADMAAVLAIQADEIANGFARRLRGYLTPTARRRRREARKREQALAESQAARVNALEHTLSAGPASVEYKVEETPANTNSLPDDLVKVLWTDLYDAQFAAAWPDRVRHGELDQSRDHVMPGPHPTYARGAEILADGVFNEKKAVEPPTEKTE</sequence>
<name>A0A2I1D0T4_ASPC2</name>
<gene>
    <name evidence="9" type="ORF">P168DRAFT_318948</name>
</gene>
<evidence type="ECO:0000256" key="8">
    <source>
        <dbReference type="ARBA" id="ARBA00035185"/>
    </source>
</evidence>
<dbReference type="GO" id="GO:0000150">
    <property type="term" value="F:DNA strand exchange activity"/>
    <property type="evidence" value="ECO:0007669"/>
    <property type="project" value="InterPro"/>
</dbReference>
<evidence type="ECO:0000256" key="4">
    <source>
        <dbReference type="ARBA" id="ARBA00023015"/>
    </source>
</evidence>
<keyword evidence="7" id="KW-0687">Ribonucleoprotein</keyword>
<comment type="caution">
    <text evidence="9">The sequence shown here is derived from an EMBL/GenBank/DDBJ whole genome shotgun (WGS) entry which is preliminary data.</text>
</comment>
<evidence type="ECO:0000256" key="5">
    <source>
        <dbReference type="ARBA" id="ARBA00023128"/>
    </source>
</evidence>
<dbReference type="Pfam" id="PF12829">
    <property type="entry name" value="Mhr1"/>
    <property type="match status" value="1"/>
</dbReference>
<dbReference type="PANTHER" id="PTHR28184">
    <property type="entry name" value="MITOCHONDRIAL HOMOLOGOUS RECOMBINATION PROTEIN 1"/>
    <property type="match status" value="1"/>
</dbReference>
<keyword evidence="10" id="KW-1185">Reference proteome</keyword>
<evidence type="ECO:0000256" key="6">
    <source>
        <dbReference type="ARBA" id="ARBA00023163"/>
    </source>
</evidence>
<keyword evidence="6" id="KW-0804">Transcription</keyword>
<evidence type="ECO:0000256" key="2">
    <source>
        <dbReference type="ARBA" id="ARBA00010741"/>
    </source>
</evidence>
<dbReference type="GO" id="GO:1990904">
    <property type="term" value="C:ribonucleoprotein complex"/>
    <property type="evidence" value="ECO:0007669"/>
    <property type="project" value="UniProtKB-KW"/>
</dbReference>
<evidence type="ECO:0000256" key="7">
    <source>
        <dbReference type="ARBA" id="ARBA00023274"/>
    </source>
</evidence>
<dbReference type="GO" id="GO:0003735">
    <property type="term" value="F:structural constituent of ribosome"/>
    <property type="evidence" value="ECO:0007669"/>
    <property type="project" value="TreeGrafter"/>
</dbReference>
<dbReference type="GO" id="GO:0005739">
    <property type="term" value="C:mitochondrion"/>
    <property type="evidence" value="ECO:0007669"/>
    <property type="project" value="UniProtKB-SubCell"/>
</dbReference>
<proteinExistence type="inferred from homology"/>
<evidence type="ECO:0000313" key="10">
    <source>
        <dbReference type="Proteomes" id="UP000234254"/>
    </source>
</evidence>
<keyword evidence="5" id="KW-0496">Mitochondrion</keyword>
<dbReference type="PANTHER" id="PTHR28184:SF1">
    <property type="entry name" value="LARGE RIBOSOMAL SUBUNIT PROTEIN ML67"/>
    <property type="match status" value="1"/>
</dbReference>
<dbReference type="Proteomes" id="UP000234254">
    <property type="component" value="Unassembled WGS sequence"/>
</dbReference>
<evidence type="ECO:0000313" key="9">
    <source>
        <dbReference type="EMBL" id="PKY03485.1"/>
    </source>
</evidence>
<protein>
    <recommendedName>
        <fullName evidence="8">Large ribosomal subunit protein mL67</fullName>
    </recommendedName>
</protein>
<dbReference type="AlphaFoldDB" id="A0A2I1D0T4"/>
<keyword evidence="3" id="KW-0689">Ribosomal protein</keyword>
<keyword evidence="4" id="KW-0805">Transcription regulation</keyword>
<dbReference type="InterPro" id="IPR024629">
    <property type="entry name" value="Ribosomal_mL67"/>
</dbReference>